<dbReference type="RefSeq" id="WP_256258301.1">
    <property type="nucleotide sequence ID" value="NZ_FONR01000007.1"/>
</dbReference>
<feature type="chain" id="PRO_5010296856" evidence="1">
    <location>
        <begin position="29"/>
        <end position="171"/>
    </location>
</feature>
<dbReference type="Pfam" id="PF08239">
    <property type="entry name" value="SH3_3"/>
    <property type="match status" value="1"/>
</dbReference>
<accession>A0A1I2IVY1</accession>
<feature type="domain" description="SH3b" evidence="2">
    <location>
        <begin position="108"/>
        <end position="162"/>
    </location>
</feature>
<name>A0A1I2IVY1_9ACTN</name>
<reference evidence="3 4" key="1">
    <citation type="submission" date="2016-10" db="EMBL/GenBank/DDBJ databases">
        <authorList>
            <person name="de Groot N.N."/>
        </authorList>
    </citation>
    <scope>NUCLEOTIDE SEQUENCE [LARGE SCALE GENOMIC DNA]</scope>
    <source>
        <strain evidence="3 4">OK461</strain>
    </source>
</reference>
<dbReference type="EMBL" id="FONR01000007">
    <property type="protein sequence ID" value="SFF46652.1"/>
    <property type="molecule type" value="Genomic_DNA"/>
</dbReference>
<protein>
    <submittedName>
        <fullName evidence="3">SH3 domain-containing protein</fullName>
    </submittedName>
</protein>
<evidence type="ECO:0000256" key="1">
    <source>
        <dbReference type="SAM" id="SignalP"/>
    </source>
</evidence>
<feature type="signal peptide" evidence="1">
    <location>
        <begin position="1"/>
        <end position="28"/>
    </location>
</feature>
<dbReference type="AlphaFoldDB" id="A0A1I2IVY1"/>
<proteinExistence type="predicted"/>
<keyword evidence="1" id="KW-0732">Signal</keyword>
<sequence length="171" mass="18488">MIGRTLRNGLVAAIAAVAVFPVTAVASAAPAAPHVPGRGAASSPVASSSWYPASPQSSIPGLQRALHTLPLAPRHHHKHYAITPVRHHSRHHLTRHVLGRVTTHHMRLHVRSGPGTGYRIVGSRRAGRVVTLVCKKSGSSVMGNSRWYKLAHGRGYVSAHYVRNSRAVRWC</sequence>
<dbReference type="Proteomes" id="UP000181942">
    <property type="component" value="Unassembled WGS sequence"/>
</dbReference>
<dbReference type="Gene3D" id="2.30.30.40">
    <property type="entry name" value="SH3 Domains"/>
    <property type="match status" value="1"/>
</dbReference>
<dbReference type="InterPro" id="IPR003646">
    <property type="entry name" value="SH3-like_bac-type"/>
</dbReference>
<organism evidence="3 4">
    <name type="scientific">Streptomyces mirabilis</name>
    <dbReference type="NCBI Taxonomy" id="68239"/>
    <lineage>
        <taxon>Bacteria</taxon>
        <taxon>Bacillati</taxon>
        <taxon>Actinomycetota</taxon>
        <taxon>Actinomycetes</taxon>
        <taxon>Kitasatosporales</taxon>
        <taxon>Streptomycetaceae</taxon>
        <taxon>Streptomyces</taxon>
    </lineage>
</organism>
<gene>
    <name evidence="3" type="ORF">SAMN02787118_10744</name>
</gene>
<evidence type="ECO:0000259" key="2">
    <source>
        <dbReference type="Pfam" id="PF08239"/>
    </source>
</evidence>
<evidence type="ECO:0000313" key="4">
    <source>
        <dbReference type="Proteomes" id="UP000181942"/>
    </source>
</evidence>
<evidence type="ECO:0000313" key="3">
    <source>
        <dbReference type="EMBL" id="SFF46652.1"/>
    </source>
</evidence>